<dbReference type="InterPro" id="IPR012944">
    <property type="entry name" value="SusD_RagB_dom"/>
</dbReference>
<keyword evidence="4" id="KW-0472">Membrane</keyword>
<dbReference type="EMBL" id="UFSX01000001">
    <property type="protein sequence ID" value="SUV28225.1"/>
    <property type="molecule type" value="Genomic_DNA"/>
</dbReference>
<feature type="domain" description="SusD-like N-terminal" evidence="7">
    <location>
        <begin position="94"/>
        <end position="224"/>
    </location>
</feature>
<keyword evidence="3" id="KW-0732">Signal</keyword>
<dbReference type="Proteomes" id="UP000679226">
    <property type="component" value="Chromosome"/>
</dbReference>
<gene>
    <name evidence="8" type="ORF">INE88_01419</name>
    <name evidence="9" type="ORF">NCTC11155_00172</name>
</gene>
<comment type="subcellular location">
    <subcellularLocation>
        <location evidence="1">Cell outer membrane</location>
    </subcellularLocation>
</comment>
<proteinExistence type="inferred from homology"/>
<accession>A0A380YH77</accession>
<protein>
    <submittedName>
        <fullName evidence="9">Liporotein</fullName>
    </submittedName>
    <submittedName>
        <fullName evidence="8">SusD-like protein</fullName>
    </submittedName>
</protein>
<dbReference type="Pfam" id="PF07980">
    <property type="entry name" value="SusD_RagB"/>
    <property type="match status" value="1"/>
</dbReference>
<reference evidence="9 10" key="1">
    <citation type="submission" date="2018-06" db="EMBL/GenBank/DDBJ databases">
        <authorList>
            <consortium name="Pathogen Informatics"/>
            <person name="Doyle S."/>
        </authorList>
    </citation>
    <scope>NUCLEOTIDE SEQUENCE [LARGE SCALE GENOMIC DNA]</scope>
    <source>
        <strain evidence="9 10">NCTC11155</strain>
    </source>
</reference>
<dbReference type="InterPro" id="IPR033985">
    <property type="entry name" value="SusD-like_N"/>
</dbReference>
<evidence type="ECO:0000256" key="1">
    <source>
        <dbReference type="ARBA" id="ARBA00004442"/>
    </source>
</evidence>
<comment type="similarity">
    <text evidence="2">Belongs to the SusD family.</text>
</comment>
<evidence type="ECO:0000259" key="6">
    <source>
        <dbReference type="Pfam" id="PF07980"/>
    </source>
</evidence>
<reference evidence="8" key="2">
    <citation type="journal article" date="2021" name="PLoS Genet.">
        <title>Mobile Type VI secretion system loci of the gut Bacteroidales display extensive intra-ecosystem transfer, multi-species spread and geographical clustering.</title>
        <authorList>
            <person name="Garcia-Bayona L."/>
            <person name="Coyne M.J."/>
            <person name="Comstock L.E."/>
        </authorList>
    </citation>
    <scope>NUCLEOTIDE SEQUENCE</scope>
    <source>
        <strain evidence="8">CL11T00C20</strain>
    </source>
</reference>
<dbReference type="EMBL" id="CP072227">
    <property type="protein sequence ID" value="QUT44618.1"/>
    <property type="molecule type" value="Genomic_DNA"/>
</dbReference>
<dbReference type="STRING" id="483216.BACEGG_00991"/>
<dbReference type="AlphaFoldDB" id="A0A380YH77"/>
<feature type="domain" description="RagB/SusD" evidence="6">
    <location>
        <begin position="277"/>
        <end position="563"/>
    </location>
</feature>
<dbReference type="CDD" id="cd08977">
    <property type="entry name" value="SusD"/>
    <property type="match status" value="1"/>
</dbReference>
<dbReference type="GO" id="GO:0009279">
    <property type="term" value="C:cell outer membrane"/>
    <property type="evidence" value="ECO:0007669"/>
    <property type="project" value="UniProtKB-SubCell"/>
</dbReference>
<sequence>MKKILIVFSLTLLAISCDDILDISPKDRISDDAIWTDENLIKAYHTDLYNSLLHGFCINMQSKMTDEAYCSINWGAGIIAYGTISPDNVGSVSNTDWTGGGNLYIWNSAFQNIRKINKFLEKMEESPFVMDDKDRLIAESKFLRAYIYFMLIERFGEAPIVKQSYELGTDMTFTSASFDECVKFIEENITEAMPSLPAFYATTDANFGRATQAACQALLSRLYLYAASPLFNKNNDKTKWEKASDAAETFLTTYKQYELYPDYTKCFNQPSGMENQEIILARNFTTTNGHQAPMHNLNRRYGAYGGWWASNGPSQNLVDDYDMLNGEPAFVWSNGVKSVNPVSGYDPQNPYKDRDPRLDATVIHDESTYHGDFFEMWVASDGKSWGVDNYRQSGDNPLTNYVLRKFMPGEDTPLSWQTTYTIPWIFFRLGEIYLNYAEAQFELGHEDVCREYISKIRNRVGMPKIPETVTGENLRQRLYNERRVELAFEEHRYFDLRRWKVAMDIENRPIYGMTITKDINTEKKVYKEEKLLERVFTPQMYLLPISTDEIKKNKGTLLQTETWR</sequence>
<evidence type="ECO:0000256" key="4">
    <source>
        <dbReference type="ARBA" id="ARBA00023136"/>
    </source>
</evidence>
<dbReference type="PROSITE" id="PS51257">
    <property type="entry name" value="PROKAR_LIPOPROTEIN"/>
    <property type="match status" value="1"/>
</dbReference>
<dbReference type="Gene3D" id="1.25.40.390">
    <property type="match status" value="1"/>
</dbReference>
<dbReference type="GeneID" id="93070115"/>
<evidence type="ECO:0000313" key="8">
    <source>
        <dbReference type="EMBL" id="QUT44618.1"/>
    </source>
</evidence>
<evidence type="ECO:0000313" key="9">
    <source>
        <dbReference type="EMBL" id="SUV28225.1"/>
    </source>
</evidence>
<dbReference type="SUPFAM" id="SSF48452">
    <property type="entry name" value="TPR-like"/>
    <property type="match status" value="1"/>
</dbReference>
<dbReference type="Pfam" id="PF14322">
    <property type="entry name" value="SusD-like_3"/>
    <property type="match status" value="1"/>
</dbReference>
<name>A0A380YH77_9BACE</name>
<dbReference type="KEGG" id="beg:INE88_01419"/>
<dbReference type="Proteomes" id="UP000254424">
    <property type="component" value="Unassembled WGS sequence"/>
</dbReference>
<evidence type="ECO:0000256" key="2">
    <source>
        <dbReference type="ARBA" id="ARBA00006275"/>
    </source>
</evidence>
<dbReference type="OrthoDB" id="5694214at2"/>
<organism evidence="9 10">
    <name type="scientific">Bacteroides eggerthii</name>
    <dbReference type="NCBI Taxonomy" id="28111"/>
    <lineage>
        <taxon>Bacteria</taxon>
        <taxon>Pseudomonadati</taxon>
        <taxon>Bacteroidota</taxon>
        <taxon>Bacteroidia</taxon>
        <taxon>Bacteroidales</taxon>
        <taxon>Bacteroidaceae</taxon>
        <taxon>Bacteroides</taxon>
    </lineage>
</organism>
<evidence type="ECO:0000259" key="7">
    <source>
        <dbReference type="Pfam" id="PF14322"/>
    </source>
</evidence>
<evidence type="ECO:0000256" key="5">
    <source>
        <dbReference type="ARBA" id="ARBA00023237"/>
    </source>
</evidence>
<dbReference type="RefSeq" id="WP_004289286.1">
    <property type="nucleotide sequence ID" value="NZ_CABKNQ010000019.1"/>
</dbReference>
<evidence type="ECO:0000313" key="10">
    <source>
        <dbReference type="Proteomes" id="UP000254424"/>
    </source>
</evidence>
<keyword evidence="5" id="KW-0998">Cell outer membrane</keyword>
<dbReference type="InterPro" id="IPR011990">
    <property type="entry name" value="TPR-like_helical_dom_sf"/>
</dbReference>
<evidence type="ECO:0000256" key="3">
    <source>
        <dbReference type="ARBA" id="ARBA00022729"/>
    </source>
</evidence>